<dbReference type="AlphaFoldDB" id="A0A166LJW7"/>
<evidence type="ECO:0000313" key="3">
    <source>
        <dbReference type="EMBL" id="KZP23036.1"/>
    </source>
</evidence>
<dbReference type="STRING" id="436010.A0A166LJW7"/>
<reference evidence="3 4" key="1">
    <citation type="journal article" date="2016" name="Mol. Biol. Evol.">
        <title>Comparative Genomics of Early-Diverging Mushroom-Forming Fungi Provides Insights into the Origins of Lignocellulose Decay Capabilities.</title>
        <authorList>
            <person name="Nagy L.G."/>
            <person name="Riley R."/>
            <person name="Tritt A."/>
            <person name="Adam C."/>
            <person name="Daum C."/>
            <person name="Floudas D."/>
            <person name="Sun H."/>
            <person name="Yadav J.S."/>
            <person name="Pangilinan J."/>
            <person name="Larsson K.H."/>
            <person name="Matsuura K."/>
            <person name="Barry K."/>
            <person name="Labutti K."/>
            <person name="Kuo R."/>
            <person name="Ohm R.A."/>
            <person name="Bhattacharya S.S."/>
            <person name="Shirouzu T."/>
            <person name="Yoshinaga Y."/>
            <person name="Martin F.M."/>
            <person name="Grigoriev I.V."/>
            <person name="Hibbett D.S."/>
        </authorList>
    </citation>
    <scope>NUCLEOTIDE SEQUENCE [LARGE SCALE GENOMIC DNA]</scope>
    <source>
        <strain evidence="3 4">CBS 109695</strain>
    </source>
</reference>
<dbReference type="PANTHER" id="PTHR34826">
    <property type="entry name" value="UPF0590 PROTEIN C409.17C"/>
    <property type="match status" value="1"/>
</dbReference>
<dbReference type="PANTHER" id="PTHR34826:SF2">
    <property type="entry name" value="UPF0590 PROTEIN C409.17C"/>
    <property type="match status" value="1"/>
</dbReference>
<feature type="domain" description="Domain of unknown function at the cortex 1" evidence="2">
    <location>
        <begin position="3"/>
        <end position="313"/>
    </location>
</feature>
<evidence type="ECO:0000259" key="2">
    <source>
        <dbReference type="Pfam" id="PF08588"/>
    </source>
</evidence>
<dbReference type="Proteomes" id="UP000076532">
    <property type="component" value="Unassembled WGS sequence"/>
</dbReference>
<dbReference type="EMBL" id="KV417535">
    <property type="protein sequence ID" value="KZP23036.1"/>
    <property type="molecule type" value="Genomic_DNA"/>
</dbReference>
<feature type="region of interest" description="Disordered" evidence="1">
    <location>
        <begin position="168"/>
        <end position="190"/>
    </location>
</feature>
<evidence type="ECO:0000313" key="4">
    <source>
        <dbReference type="Proteomes" id="UP000076532"/>
    </source>
</evidence>
<accession>A0A166LJW7</accession>
<dbReference type="InterPro" id="IPR013897">
    <property type="entry name" value="Duc1"/>
</dbReference>
<organism evidence="3 4">
    <name type="scientific">Athelia psychrophila</name>
    <dbReference type="NCBI Taxonomy" id="1759441"/>
    <lineage>
        <taxon>Eukaryota</taxon>
        <taxon>Fungi</taxon>
        <taxon>Dikarya</taxon>
        <taxon>Basidiomycota</taxon>
        <taxon>Agaricomycotina</taxon>
        <taxon>Agaricomycetes</taxon>
        <taxon>Agaricomycetidae</taxon>
        <taxon>Atheliales</taxon>
        <taxon>Atheliaceae</taxon>
        <taxon>Athelia</taxon>
    </lineage>
</organism>
<dbReference type="OrthoDB" id="2119945at2759"/>
<keyword evidence="4" id="KW-1185">Reference proteome</keyword>
<name>A0A166LJW7_9AGAM</name>
<gene>
    <name evidence="3" type="ORF">FIBSPDRAFT_737943</name>
</gene>
<dbReference type="Pfam" id="PF08588">
    <property type="entry name" value="Duc1"/>
    <property type="match status" value="1"/>
</dbReference>
<feature type="compositionally biased region" description="Low complexity" evidence="1">
    <location>
        <begin position="172"/>
        <end position="190"/>
    </location>
</feature>
<proteinExistence type="predicted"/>
<protein>
    <recommendedName>
        <fullName evidence="2">Domain of unknown function at the cortex 1 domain-containing protein</fullName>
    </recommendedName>
</protein>
<evidence type="ECO:0000256" key="1">
    <source>
        <dbReference type="SAM" id="MobiDB-lite"/>
    </source>
</evidence>
<sequence>MPRLRVLAGPNPSNLEDITDLVNTQKPYTISTSDFHGQVVANIKEFTGPDGVVRESDYFAKDGREDVTWSLQVQGAFQKPMSANDVLFGNVFDRTYKLPKGSSTALKLMKMLDPNIEYDMSYNGKFWALSPLISTMPHLAHTRLGSATQEPPFPPAHALTDNLDSIHAAHAPRPSSDSPPSEESSQPVSSLSAIAGALKSSVSTHDPDLGTNGPHSLDLHSAQERRSYFYTADHRREVTFGPEDLLTLDFCYGYLSFSPGLVVHLPGGITFDLMKHWHGQPVKFVCCERSKVELVEGKGPADPWEKVFWCVQIEPADKDVVTG</sequence>